<dbReference type="Pfam" id="PF00144">
    <property type="entry name" value="Beta-lactamase"/>
    <property type="match status" value="1"/>
</dbReference>
<keyword evidence="1" id="KW-1133">Transmembrane helix</keyword>
<accession>A0A927GH04</accession>
<feature type="transmembrane region" description="Helical" evidence="1">
    <location>
        <begin position="548"/>
        <end position="577"/>
    </location>
</feature>
<sequence>MLLTLGFLPIATAQPPHSVIQFDTLTKRINRIMRDEHTPGAQVLVFTKDSLLYKLNAGVMNLKTKAPVTDQSMFRLGSISKSFVAVSALLLSEKKQLDFSEELKKAAPEVQFSNPWEDTDPVRIVHLLEHTTGFDDWTLKDFAVNDPNITLQKGLDSSAATRHSRWRPGTFVAYCNSGPPVVARIIEKRTGQEFESFVQQHIFAPLGMKTSTFRRDGAALTHLVTNYSGGNTPREERYLHILERPAGSLNAPALELMSFVQLLMNRGTHAGVRLLDTSSIHRMETPTVSLAAKAGLEEGYGLHNFVTSYKGYIFHGHDGFINSGLAYYLYNTELNLGLIVLVNSDGAGFGKIYNAVLDVILKNIPQRLPPAYTLKKAEKESLLGFYRASNVRFGFSYWYEWLTNVSQVVEQDGKLMMKNLLDGATTPLRPVSANRFIRLNKKGYTTSWALVRNDEGQKVLTGGFLNMTETTALSAWFPIVLGGFALLMSVLSIVAGFIWLIRYGWLKRRSQLLSAMQVRMPLWGYSLSLPLFLGVTLVQVPANPFTVGIVGVTAVTIFVTSILTVAFAIWAFINLIRYRRQMPNRFDRAFLWIAVCSALLVVAYMAVWGLIGLRLWA</sequence>
<dbReference type="EMBL" id="JACXAA010000019">
    <property type="protein sequence ID" value="MBD2757238.1"/>
    <property type="molecule type" value="Genomic_DNA"/>
</dbReference>
<evidence type="ECO:0000259" key="2">
    <source>
        <dbReference type="Pfam" id="PF00144"/>
    </source>
</evidence>
<comment type="caution">
    <text evidence="3">The sequence shown here is derived from an EMBL/GenBank/DDBJ whole genome shotgun (WGS) entry which is preliminary data.</text>
</comment>
<evidence type="ECO:0000313" key="3">
    <source>
        <dbReference type="EMBL" id="MBD2757238.1"/>
    </source>
</evidence>
<name>A0A927GH04_9BACT</name>
<proteinExistence type="predicted"/>
<dbReference type="PANTHER" id="PTHR46825">
    <property type="entry name" value="D-ALANYL-D-ALANINE-CARBOXYPEPTIDASE/ENDOPEPTIDASE AMPH"/>
    <property type="match status" value="1"/>
</dbReference>
<dbReference type="Proteomes" id="UP000653797">
    <property type="component" value="Unassembled WGS sequence"/>
</dbReference>
<reference evidence="3" key="1">
    <citation type="submission" date="2020-09" db="EMBL/GenBank/DDBJ databases">
        <authorList>
            <person name="Kim M.K."/>
        </authorList>
    </citation>
    <scope>NUCLEOTIDE SEQUENCE</scope>
    <source>
        <strain evidence="3">BT704</strain>
    </source>
</reference>
<dbReference type="SUPFAM" id="SSF56601">
    <property type="entry name" value="beta-lactamase/transpeptidase-like"/>
    <property type="match status" value="1"/>
</dbReference>
<feature type="domain" description="Beta-lactamase-related" evidence="2">
    <location>
        <begin position="27"/>
        <end position="348"/>
    </location>
</feature>
<keyword evidence="1" id="KW-0472">Membrane</keyword>
<dbReference type="Gene3D" id="3.40.710.10">
    <property type="entry name" value="DD-peptidase/beta-lactamase superfamily"/>
    <property type="match status" value="1"/>
</dbReference>
<dbReference type="InterPro" id="IPR050491">
    <property type="entry name" value="AmpC-like"/>
</dbReference>
<feature type="transmembrane region" description="Helical" evidence="1">
    <location>
        <begin position="589"/>
        <end position="611"/>
    </location>
</feature>
<dbReference type="InterPro" id="IPR012338">
    <property type="entry name" value="Beta-lactam/transpept-like"/>
</dbReference>
<gene>
    <name evidence="3" type="ORF">IC230_30465</name>
</gene>
<dbReference type="PANTHER" id="PTHR46825:SF9">
    <property type="entry name" value="BETA-LACTAMASE-RELATED DOMAIN-CONTAINING PROTEIN"/>
    <property type="match status" value="1"/>
</dbReference>
<feature type="transmembrane region" description="Helical" evidence="1">
    <location>
        <begin position="522"/>
        <end position="542"/>
    </location>
</feature>
<evidence type="ECO:0000256" key="1">
    <source>
        <dbReference type="SAM" id="Phobius"/>
    </source>
</evidence>
<evidence type="ECO:0000313" key="4">
    <source>
        <dbReference type="Proteomes" id="UP000653797"/>
    </source>
</evidence>
<keyword evidence="1" id="KW-0812">Transmembrane</keyword>
<feature type="transmembrane region" description="Helical" evidence="1">
    <location>
        <begin position="475"/>
        <end position="501"/>
    </location>
</feature>
<dbReference type="InterPro" id="IPR001466">
    <property type="entry name" value="Beta-lactam-related"/>
</dbReference>
<dbReference type="RefSeq" id="WP_191042861.1">
    <property type="nucleotide sequence ID" value="NZ_JACXAA010000019.1"/>
</dbReference>
<keyword evidence="4" id="KW-1185">Reference proteome</keyword>
<dbReference type="AlphaFoldDB" id="A0A927GH04"/>
<protein>
    <submittedName>
        <fullName evidence="3">Beta-lactamase family protein</fullName>
    </submittedName>
</protein>
<organism evidence="3 4">
    <name type="scientific">Spirosoma validum</name>
    <dbReference type="NCBI Taxonomy" id="2771355"/>
    <lineage>
        <taxon>Bacteria</taxon>
        <taxon>Pseudomonadati</taxon>
        <taxon>Bacteroidota</taxon>
        <taxon>Cytophagia</taxon>
        <taxon>Cytophagales</taxon>
        <taxon>Cytophagaceae</taxon>
        <taxon>Spirosoma</taxon>
    </lineage>
</organism>